<feature type="binding site" evidence="5">
    <location>
        <position position="206"/>
    </location>
    <ligand>
        <name>Mn(2+)</name>
        <dbReference type="ChEBI" id="CHEBI:29035"/>
    </ligand>
</feature>
<organism evidence="9 10">
    <name type="scientific">Candidatus Roizmanbacteria bacterium GW2011_GWB1_40_7</name>
    <dbReference type="NCBI Taxonomy" id="1618482"/>
    <lineage>
        <taxon>Bacteria</taxon>
        <taxon>Candidatus Roizmaniibacteriota</taxon>
    </lineage>
</organism>
<dbReference type="PRINTS" id="PR01703">
    <property type="entry name" value="MNSODISMTASE"/>
</dbReference>
<evidence type="ECO:0000256" key="1">
    <source>
        <dbReference type="ARBA" id="ARBA00008714"/>
    </source>
</evidence>
<dbReference type="SUPFAM" id="SSF46609">
    <property type="entry name" value="Fe,Mn superoxide dismutase (SOD), N-terminal domain"/>
    <property type="match status" value="1"/>
</dbReference>
<dbReference type="InterPro" id="IPR019831">
    <property type="entry name" value="Mn/Fe_SOD_N"/>
</dbReference>
<dbReference type="InterPro" id="IPR036314">
    <property type="entry name" value="SOD_C_sf"/>
</dbReference>
<dbReference type="SUPFAM" id="SSF54719">
    <property type="entry name" value="Fe,Mn superoxide dismutase (SOD), C-terminal domain"/>
    <property type="match status" value="1"/>
</dbReference>
<feature type="binding site" evidence="5">
    <location>
        <position position="202"/>
    </location>
    <ligand>
        <name>Mn(2+)</name>
        <dbReference type="ChEBI" id="CHEBI:29035"/>
    </ligand>
</feature>
<evidence type="ECO:0000256" key="2">
    <source>
        <dbReference type="ARBA" id="ARBA00012682"/>
    </source>
</evidence>
<dbReference type="AlphaFoldDB" id="A0A0G0T603"/>
<dbReference type="EC" id="1.15.1.1" evidence="2 6"/>
<reference evidence="9 10" key="1">
    <citation type="journal article" date="2015" name="Nature">
        <title>rRNA introns, odd ribosomes, and small enigmatic genomes across a large radiation of phyla.</title>
        <authorList>
            <person name="Brown C.T."/>
            <person name="Hug L.A."/>
            <person name="Thomas B.C."/>
            <person name="Sharon I."/>
            <person name="Castelle C.J."/>
            <person name="Singh A."/>
            <person name="Wilkins M.J."/>
            <person name="Williams K.H."/>
            <person name="Banfield J.F."/>
        </authorList>
    </citation>
    <scope>NUCLEOTIDE SEQUENCE [LARGE SCALE GENOMIC DNA]</scope>
</reference>
<proteinExistence type="inferred from homology"/>
<feature type="binding site" evidence="5">
    <location>
        <position position="64"/>
    </location>
    <ligand>
        <name>Mn(2+)</name>
        <dbReference type="ChEBI" id="CHEBI:29035"/>
    </ligand>
</feature>
<dbReference type="PIRSF" id="PIRSF000349">
    <property type="entry name" value="SODismutase"/>
    <property type="match status" value="1"/>
</dbReference>
<gene>
    <name evidence="9" type="ORF">UU14_C0005G0002</name>
</gene>
<dbReference type="PANTHER" id="PTHR43595:SF2">
    <property type="entry name" value="SMALL RIBOSOMAL SUBUNIT PROTEIN MS42"/>
    <property type="match status" value="1"/>
</dbReference>
<dbReference type="InterPro" id="IPR036324">
    <property type="entry name" value="Mn/Fe_SOD_N_sf"/>
</dbReference>
<dbReference type="Pfam" id="PF00081">
    <property type="entry name" value="Sod_Fe_N"/>
    <property type="match status" value="1"/>
</dbReference>
<comment type="caution">
    <text evidence="9">The sequence shown here is derived from an EMBL/GenBank/DDBJ whole genome shotgun (WGS) entry which is preliminary data.</text>
</comment>
<dbReference type="InterPro" id="IPR019833">
    <property type="entry name" value="Mn/Fe_SOD_BS"/>
</dbReference>
<comment type="similarity">
    <text evidence="1 6">Belongs to the iron/manganese superoxide dismutase family.</text>
</comment>
<comment type="catalytic activity">
    <reaction evidence="6">
        <text>2 superoxide + 2 H(+) = H2O2 + O2</text>
        <dbReference type="Rhea" id="RHEA:20696"/>
        <dbReference type="ChEBI" id="CHEBI:15378"/>
        <dbReference type="ChEBI" id="CHEBI:15379"/>
        <dbReference type="ChEBI" id="CHEBI:16240"/>
        <dbReference type="ChEBI" id="CHEBI:18421"/>
        <dbReference type="EC" id="1.15.1.1"/>
    </reaction>
</comment>
<evidence type="ECO:0000256" key="3">
    <source>
        <dbReference type="ARBA" id="ARBA00022723"/>
    </source>
</evidence>
<dbReference type="FunFam" id="1.10.287.990:FF:000001">
    <property type="entry name" value="Superoxide dismutase"/>
    <property type="match status" value="1"/>
</dbReference>
<evidence type="ECO:0000313" key="10">
    <source>
        <dbReference type="Proteomes" id="UP000034664"/>
    </source>
</evidence>
<dbReference type="GO" id="GO:0004784">
    <property type="term" value="F:superoxide dismutase activity"/>
    <property type="evidence" value="ECO:0007669"/>
    <property type="project" value="UniProtKB-EC"/>
</dbReference>
<name>A0A0G0T603_9BACT</name>
<feature type="domain" description="Manganese/iron superoxide dismutase N-terminal" evidence="7">
    <location>
        <begin position="41"/>
        <end position="125"/>
    </location>
</feature>
<dbReference type="FunFam" id="3.55.40.20:FF:000001">
    <property type="entry name" value="Superoxide dismutase"/>
    <property type="match status" value="1"/>
</dbReference>
<dbReference type="EMBL" id="LBZM01000005">
    <property type="protein sequence ID" value="KKR72434.1"/>
    <property type="molecule type" value="Genomic_DNA"/>
</dbReference>
<dbReference type="PROSITE" id="PS00088">
    <property type="entry name" value="SOD_MN"/>
    <property type="match status" value="1"/>
</dbReference>
<accession>A0A0G0T603</accession>
<dbReference type="InterPro" id="IPR001189">
    <property type="entry name" value="Mn/Fe_SOD"/>
</dbReference>
<comment type="function">
    <text evidence="6">Destroys radicals which are normally produced within the cells and which are toxic to biological systems.</text>
</comment>
<dbReference type="GO" id="GO:0046872">
    <property type="term" value="F:metal ion binding"/>
    <property type="evidence" value="ECO:0007669"/>
    <property type="project" value="UniProtKB-KW"/>
</dbReference>
<dbReference type="PATRIC" id="fig|1618482.3.peg.253"/>
<dbReference type="GO" id="GO:0005737">
    <property type="term" value="C:cytoplasm"/>
    <property type="evidence" value="ECO:0007669"/>
    <property type="project" value="TreeGrafter"/>
</dbReference>
<evidence type="ECO:0000256" key="6">
    <source>
        <dbReference type="RuleBase" id="RU000414"/>
    </source>
</evidence>
<evidence type="ECO:0000313" key="9">
    <source>
        <dbReference type="EMBL" id="KKR72434.1"/>
    </source>
</evidence>
<evidence type="ECO:0000259" key="8">
    <source>
        <dbReference type="Pfam" id="PF02777"/>
    </source>
</evidence>
<keyword evidence="3 5" id="KW-0479">Metal-binding</keyword>
<dbReference type="PANTHER" id="PTHR43595">
    <property type="entry name" value="37S RIBOSOMAL PROTEIN S26, MITOCHONDRIAL"/>
    <property type="match status" value="1"/>
</dbReference>
<dbReference type="Proteomes" id="UP000034664">
    <property type="component" value="Unassembled WGS sequence"/>
</dbReference>
<evidence type="ECO:0000256" key="4">
    <source>
        <dbReference type="ARBA" id="ARBA00023002"/>
    </source>
</evidence>
<feature type="binding site" evidence="5">
    <location>
        <position position="118"/>
    </location>
    <ligand>
        <name>Mn(2+)</name>
        <dbReference type="ChEBI" id="CHEBI:29035"/>
    </ligand>
</feature>
<evidence type="ECO:0000256" key="5">
    <source>
        <dbReference type="PIRSR" id="PIRSR000349-1"/>
    </source>
</evidence>
<keyword evidence="4 6" id="KW-0560">Oxidoreductase</keyword>
<dbReference type="Gene3D" id="3.55.40.20">
    <property type="entry name" value="Iron/manganese superoxide dismutase, C-terminal domain"/>
    <property type="match status" value="1"/>
</dbReference>
<dbReference type="InterPro" id="IPR019832">
    <property type="entry name" value="Mn/Fe_SOD_C"/>
</dbReference>
<dbReference type="Pfam" id="PF02777">
    <property type="entry name" value="Sod_Fe_C"/>
    <property type="match status" value="1"/>
</dbReference>
<feature type="domain" description="Manganese/iron superoxide dismutase C-terminal" evidence="8">
    <location>
        <begin position="134"/>
        <end position="235"/>
    </location>
</feature>
<sequence length="236" mass="27061">MFCFGLQLFLHSIFIIDKHFQLSNFLLTNVKSHDKVKSMLDLPNLPYAYDALEPVISKKIMELHHDKHHAAYVAKANAALEGTEWADKSIEEILKNLSKLPKDKQTAVRNNGGGHANHSLFWKIMRTPQEDNKPSGAVRSKLEETFGSFEKFKTQLSETATGQFGSGWGWLVKKVDGDLTIYSLPNQDSPILTGDMPIVGIDVWEHAYYLDYLNDRAAYIEKWWHVVNWDEVEKRL</sequence>
<dbReference type="Gene3D" id="1.10.287.990">
    <property type="entry name" value="Fe,Mn superoxide dismutase (SOD) domain"/>
    <property type="match status" value="1"/>
</dbReference>
<evidence type="ECO:0000259" key="7">
    <source>
        <dbReference type="Pfam" id="PF00081"/>
    </source>
</evidence>
<protein>
    <recommendedName>
        <fullName evidence="2 6">Superoxide dismutase</fullName>
        <ecNumber evidence="2 6">1.15.1.1</ecNumber>
    </recommendedName>
</protein>